<dbReference type="Gene3D" id="3.80.10.10">
    <property type="entry name" value="Ribonuclease Inhibitor"/>
    <property type="match status" value="1"/>
</dbReference>
<dbReference type="SUPFAM" id="SSF52047">
    <property type="entry name" value="RNI-like"/>
    <property type="match status" value="1"/>
</dbReference>
<evidence type="ECO:0000313" key="1">
    <source>
        <dbReference type="EMBL" id="KAJ7314742.1"/>
    </source>
</evidence>
<dbReference type="SUPFAM" id="SSF81383">
    <property type="entry name" value="F-box domain"/>
    <property type="match status" value="1"/>
</dbReference>
<protein>
    <recommendedName>
        <fullName evidence="3">F-box domain-containing protein</fullName>
    </recommendedName>
</protein>
<dbReference type="InterPro" id="IPR036047">
    <property type="entry name" value="F-box-like_dom_sf"/>
</dbReference>
<keyword evidence="2" id="KW-1185">Reference proteome</keyword>
<reference evidence="1" key="1">
    <citation type="submission" date="2023-03" db="EMBL/GenBank/DDBJ databases">
        <title>Massive genome expansion in bonnet fungi (Mycena s.s.) driven by repeated elements and novel gene families across ecological guilds.</title>
        <authorList>
            <consortium name="Lawrence Berkeley National Laboratory"/>
            <person name="Harder C.B."/>
            <person name="Miyauchi S."/>
            <person name="Viragh M."/>
            <person name="Kuo A."/>
            <person name="Thoen E."/>
            <person name="Andreopoulos B."/>
            <person name="Lu D."/>
            <person name="Skrede I."/>
            <person name="Drula E."/>
            <person name="Henrissat B."/>
            <person name="Morin E."/>
            <person name="Kohler A."/>
            <person name="Barry K."/>
            <person name="LaButti K."/>
            <person name="Morin E."/>
            <person name="Salamov A."/>
            <person name="Lipzen A."/>
            <person name="Mereny Z."/>
            <person name="Hegedus B."/>
            <person name="Baldrian P."/>
            <person name="Stursova M."/>
            <person name="Weitz H."/>
            <person name="Taylor A."/>
            <person name="Grigoriev I.V."/>
            <person name="Nagy L.G."/>
            <person name="Martin F."/>
            <person name="Kauserud H."/>
        </authorList>
    </citation>
    <scope>NUCLEOTIDE SEQUENCE</scope>
    <source>
        <strain evidence="1">CBHHK002</strain>
    </source>
</reference>
<accession>A0AAD6ZB23</accession>
<dbReference type="Proteomes" id="UP001218218">
    <property type="component" value="Unassembled WGS sequence"/>
</dbReference>
<gene>
    <name evidence="1" type="ORF">DFH08DRAFT_894707</name>
</gene>
<dbReference type="AlphaFoldDB" id="A0AAD6ZB23"/>
<dbReference type="EMBL" id="JARIHO010000065">
    <property type="protein sequence ID" value="KAJ7314742.1"/>
    <property type="molecule type" value="Genomic_DNA"/>
</dbReference>
<evidence type="ECO:0000313" key="2">
    <source>
        <dbReference type="Proteomes" id="UP001218218"/>
    </source>
</evidence>
<evidence type="ECO:0008006" key="3">
    <source>
        <dbReference type="Google" id="ProtNLM"/>
    </source>
</evidence>
<comment type="caution">
    <text evidence="1">The sequence shown here is derived from an EMBL/GenBank/DDBJ whole genome shotgun (WGS) entry which is preliminary data.</text>
</comment>
<sequence>MPTDKETEQAGPSSGGSPILVLPSEITTEIFTYCVPDALDSIGRPDVNAAPLLLGHVCSSWRNIAAGSPELWKVLKIDSSDIPITLIETWLSRAQALPLSLELKARDYDWDEDDEWDTTSVIPILKRHSLTWGEVTLVLPLQQLYLFGSDLPLPLLKSLTIYTDSFPAGGQSCATFRNASALRQLTLRHAVHPALLQLPWTQLTSLDCARPSSQEELLTILQHTPNLVNCVVVINLESDHLPYVAPLAFLRSLSLETHIPRTLDILDHISVPALEVLNLANIFFGGRVLVSNLRRSLSQHNYRLRILYIRIDEDGPREEDFIQLLETQPTLEELYLTEGSLDLLIAVFRRLSDGSPFLPCLRDLACSPPIPVPEITTKFSATLDALGNALATRWNAPPESFAPIRHCNLVWYAEVSEDLDNIVAAFRPRQAQLVALGINVSVDWDDWND</sequence>
<dbReference type="InterPro" id="IPR032675">
    <property type="entry name" value="LRR_dom_sf"/>
</dbReference>
<name>A0AAD6ZB23_9AGAR</name>
<dbReference type="Gene3D" id="1.20.1280.50">
    <property type="match status" value="1"/>
</dbReference>
<proteinExistence type="predicted"/>
<organism evidence="1 2">
    <name type="scientific">Mycena albidolilacea</name>
    <dbReference type="NCBI Taxonomy" id="1033008"/>
    <lineage>
        <taxon>Eukaryota</taxon>
        <taxon>Fungi</taxon>
        <taxon>Dikarya</taxon>
        <taxon>Basidiomycota</taxon>
        <taxon>Agaricomycotina</taxon>
        <taxon>Agaricomycetes</taxon>
        <taxon>Agaricomycetidae</taxon>
        <taxon>Agaricales</taxon>
        <taxon>Marasmiineae</taxon>
        <taxon>Mycenaceae</taxon>
        <taxon>Mycena</taxon>
    </lineage>
</organism>